<evidence type="ECO:0000256" key="1">
    <source>
        <dbReference type="ARBA" id="ARBA00022714"/>
    </source>
</evidence>
<evidence type="ECO:0000313" key="8">
    <source>
        <dbReference type="Proteomes" id="UP000193900"/>
    </source>
</evidence>
<dbReference type="GO" id="GO:0046872">
    <property type="term" value="F:metal ion binding"/>
    <property type="evidence" value="ECO:0007669"/>
    <property type="project" value="UniProtKB-KW"/>
</dbReference>
<dbReference type="GO" id="GO:0051537">
    <property type="term" value="F:2 iron, 2 sulfur cluster binding"/>
    <property type="evidence" value="ECO:0007669"/>
    <property type="project" value="UniProtKB-KW"/>
</dbReference>
<keyword evidence="2" id="KW-0479">Metal-binding</keyword>
<protein>
    <submittedName>
        <fullName evidence="7">6-hydroxypseudooxynicotine dehydrogenase complex subunit beta</fullName>
        <ecNumber evidence="7">1.5.99.14</ecNumber>
    </submittedName>
</protein>
<dbReference type="InterPro" id="IPR012675">
    <property type="entry name" value="Beta-grasp_dom_sf"/>
</dbReference>
<dbReference type="PROSITE" id="PS51085">
    <property type="entry name" value="2FE2S_FER_2"/>
    <property type="match status" value="1"/>
</dbReference>
<dbReference type="AlphaFoldDB" id="A0A1Y5TZU3"/>
<evidence type="ECO:0000256" key="3">
    <source>
        <dbReference type="ARBA" id="ARBA00023002"/>
    </source>
</evidence>
<keyword evidence="5" id="KW-0411">Iron-sulfur</keyword>
<dbReference type="EMBL" id="FWFZ01000036">
    <property type="protein sequence ID" value="SLN75540.1"/>
    <property type="molecule type" value="Genomic_DNA"/>
</dbReference>
<dbReference type="FunFam" id="3.10.20.30:FF:000020">
    <property type="entry name" value="Xanthine dehydrogenase iron-sulfur subunit"/>
    <property type="match status" value="1"/>
</dbReference>
<evidence type="ECO:0000313" key="7">
    <source>
        <dbReference type="EMBL" id="SLN75540.1"/>
    </source>
</evidence>
<dbReference type="GO" id="GO:0034909">
    <property type="term" value="F:6-hydroxypseudooxynicotine dehydrogenase activity"/>
    <property type="evidence" value="ECO:0007669"/>
    <property type="project" value="UniProtKB-EC"/>
</dbReference>
<dbReference type="InterPro" id="IPR002888">
    <property type="entry name" value="2Fe-2S-bd"/>
</dbReference>
<evidence type="ECO:0000256" key="4">
    <source>
        <dbReference type="ARBA" id="ARBA00023004"/>
    </source>
</evidence>
<sequence>MTEISVTLNGVETTVAIEDRTSLADMLRERLDQTGTRLGCEHGGCGACAVLLDGMPVRSCIVLAAMADGARVETLEGLLEDPIIAALSKTFHELHALQCGFCTSGMLVTARDILRRHSAPTRDTIRKELSGQICRCTGYVGIVNAIEAAGRDLASNEADKGTETAAP</sequence>
<dbReference type="Proteomes" id="UP000193900">
    <property type="component" value="Unassembled WGS sequence"/>
</dbReference>
<dbReference type="InterPro" id="IPR001041">
    <property type="entry name" value="2Fe-2S_ferredoxin-type"/>
</dbReference>
<keyword evidence="3 7" id="KW-0560">Oxidoreductase</keyword>
<dbReference type="CDD" id="cd00207">
    <property type="entry name" value="fer2"/>
    <property type="match status" value="1"/>
</dbReference>
<dbReference type="SUPFAM" id="SSF47741">
    <property type="entry name" value="CO dehydrogenase ISP C-domain like"/>
    <property type="match status" value="1"/>
</dbReference>
<dbReference type="Gene3D" id="3.10.20.30">
    <property type="match status" value="1"/>
</dbReference>
<dbReference type="EC" id="1.5.99.14" evidence="7"/>
<dbReference type="RefSeq" id="WP_085880704.1">
    <property type="nucleotide sequence ID" value="NZ_FWFZ01000036.1"/>
</dbReference>
<dbReference type="InterPro" id="IPR006058">
    <property type="entry name" value="2Fe2S_fd_BS"/>
</dbReference>
<keyword evidence="4" id="KW-0408">Iron</keyword>
<dbReference type="PANTHER" id="PTHR44379">
    <property type="entry name" value="OXIDOREDUCTASE WITH IRON-SULFUR SUBUNIT"/>
    <property type="match status" value="1"/>
</dbReference>
<dbReference type="PANTHER" id="PTHR44379:SF8">
    <property type="entry name" value="XANTHINE DEHYDROGENASE IRON-SULFUR-BINDING SUBUNIT XDHC-RELATED"/>
    <property type="match status" value="1"/>
</dbReference>
<dbReference type="Gene3D" id="1.10.150.120">
    <property type="entry name" value="[2Fe-2S]-binding domain"/>
    <property type="match status" value="1"/>
</dbReference>
<dbReference type="InterPro" id="IPR036884">
    <property type="entry name" value="2Fe-2S-bd_dom_sf"/>
</dbReference>
<evidence type="ECO:0000259" key="6">
    <source>
        <dbReference type="PROSITE" id="PS51085"/>
    </source>
</evidence>
<name>A0A1Y5TZU3_9RHOB</name>
<evidence type="ECO:0000256" key="2">
    <source>
        <dbReference type="ARBA" id="ARBA00022723"/>
    </source>
</evidence>
<reference evidence="7 8" key="1">
    <citation type="submission" date="2017-03" db="EMBL/GenBank/DDBJ databases">
        <authorList>
            <person name="Afonso C.L."/>
            <person name="Miller P.J."/>
            <person name="Scott M.A."/>
            <person name="Spackman E."/>
            <person name="Goraichik I."/>
            <person name="Dimitrov K.M."/>
            <person name="Suarez D.L."/>
            <person name="Swayne D.E."/>
        </authorList>
    </citation>
    <scope>NUCLEOTIDE SEQUENCE [LARGE SCALE GENOMIC DNA]</scope>
    <source>
        <strain evidence="7 8">CECT 7023</strain>
    </source>
</reference>
<dbReference type="Pfam" id="PF01799">
    <property type="entry name" value="Fer2_2"/>
    <property type="match status" value="1"/>
</dbReference>
<gene>
    <name evidence="7" type="primary">kdhB</name>
    <name evidence="7" type="ORF">ROA7023_03983</name>
</gene>
<keyword evidence="1" id="KW-0001">2Fe-2S</keyword>
<feature type="domain" description="2Fe-2S ferredoxin-type" evidence="6">
    <location>
        <begin position="2"/>
        <end position="78"/>
    </location>
</feature>
<dbReference type="Pfam" id="PF00111">
    <property type="entry name" value="Fer2"/>
    <property type="match status" value="1"/>
</dbReference>
<dbReference type="SUPFAM" id="SSF54292">
    <property type="entry name" value="2Fe-2S ferredoxin-like"/>
    <property type="match status" value="1"/>
</dbReference>
<evidence type="ECO:0000256" key="5">
    <source>
        <dbReference type="ARBA" id="ARBA00023014"/>
    </source>
</evidence>
<dbReference type="PROSITE" id="PS00197">
    <property type="entry name" value="2FE2S_FER_1"/>
    <property type="match status" value="1"/>
</dbReference>
<dbReference type="InterPro" id="IPR051452">
    <property type="entry name" value="Diverse_Oxidoreductases"/>
</dbReference>
<organism evidence="7 8">
    <name type="scientific">Roseisalinus antarcticus</name>
    <dbReference type="NCBI Taxonomy" id="254357"/>
    <lineage>
        <taxon>Bacteria</taxon>
        <taxon>Pseudomonadati</taxon>
        <taxon>Pseudomonadota</taxon>
        <taxon>Alphaproteobacteria</taxon>
        <taxon>Rhodobacterales</taxon>
        <taxon>Roseobacteraceae</taxon>
        <taxon>Roseisalinus</taxon>
    </lineage>
</organism>
<dbReference type="OrthoDB" id="9792018at2"/>
<accession>A0A1Y5TZU3</accession>
<proteinExistence type="predicted"/>
<keyword evidence="8" id="KW-1185">Reference proteome</keyword>
<dbReference type="InterPro" id="IPR036010">
    <property type="entry name" value="2Fe-2S_ferredoxin-like_sf"/>
</dbReference>